<sequence length="78" mass="8836">MFEIKKICCIGAGYVGGPTCSVIAHMCPEIRVTVVDVNESRINAWNSPTLPIYEVNIKQLFVLMFFVFLLSLLNNLHY</sequence>
<feature type="transmembrane region" description="Helical" evidence="2">
    <location>
        <begin position="57"/>
        <end position="76"/>
    </location>
</feature>
<dbReference type="Pfam" id="PF03721">
    <property type="entry name" value="UDPG_MGDP_dh_N"/>
    <property type="match status" value="1"/>
</dbReference>
<dbReference type="GO" id="GO:0003979">
    <property type="term" value="F:UDP-glucose 6-dehydrogenase activity"/>
    <property type="evidence" value="ECO:0007669"/>
    <property type="project" value="UniProtKB-EC"/>
</dbReference>
<dbReference type="Proteomes" id="UP000694414">
    <property type="component" value="Unplaced"/>
</dbReference>
<evidence type="ECO:0000256" key="1">
    <source>
        <dbReference type="ARBA" id="ARBA00047473"/>
    </source>
</evidence>
<evidence type="ECO:0000256" key="2">
    <source>
        <dbReference type="SAM" id="Phobius"/>
    </source>
</evidence>
<dbReference type="AlphaFoldDB" id="A0A8C9DDL4"/>
<dbReference type="GO" id="GO:0051287">
    <property type="term" value="F:NAD binding"/>
    <property type="evidence" value="ECO:0007669"/>
    <property type="project" value="InterPro"/>
</dbReference>
<keyword evidence="2" id="KW-1133">Transmembrane helix</keyword>
<evidence type="ECO:0000313" key="4">
    <source>
        <dbReference type="Ensembl" id="ENSPSMP00000001493.1"/>
    </source>
</evidence>
<keyword evidence="2" id="KW-0812">Transmembrane</keyword>
<reference evidence="4" key="1">
    <citation type="submission" date="2025-08" db="UniProtKB">
        <authorList>
            <consortium name="Ensembl"/>
        </authorList>
    </citation>
    <scope>IDENTIFICATION</scope>
</reference>
<dbReference type="Gene3D" id="3.40.50.720">
    <property type="entry name" value="NAD(P)-binding Rossmann-like Domain"/>
    <property type="match status" value="1"/>
</dbReference>
<proteinExistence type="predicted"/>
<reference evidence="4" key="2">
    <citation type="submission" date="2025-09" db="UniProtKB">
        <authorList>
            <consortium name="Ensembl"/>
        </authorList>
    </citation>
    <scope>IDENTIFICATION</scope>
</reference>
<dbReference type="GO" id="GO:0005634">
    <property type="term" value="C:nucleus"/>
    <property type="evidence" value="ECO:0007669"/>
    <property type="project" value="TreeGrafter"/>
</dbReference>
<dbReference type="Ensembl" id="ENSPSMT00000001730.1">
    <property type="protein sequence ID" value="ENSPSMP00000001493.1"/>
    <property type="gene ID" value="ENSPSMG00000001124.1"/>
</dbReference>
<keyword evidence="5" id="KW-1185">Reference proteome</keyword>
<accession>A0A8C9DDL4</accession>
<keyword evidence="2" id="KW-0472">Membrane</keyword>
<feature type="domain" description="UDP-glucose/GDP-mannose dehydrogenase N-terminal" evidence="3">
    <location>
        <begin position="5"/>
        <end position="60"/>
    </location>
</feature>
<dbReference type="GeneTree" id="ENSGT00390000015355"/>
<dbReference type="GO" id="GO:0006024">
    <property type="term" value="P:glycosaminoglycan biosynthetic process"/>
    <property type="evidence" value="ECO:0007669"/>
    <property type="project" value="TreeGrafter"/>
</dbReference>
<evidence type="ECO:0000259" key="3">
    <source>
        <dbReference type="Pfam" id="PF03721"/>
    </source>
</evidence>
<dbReference type="InterPro" id="IPR001732">
    <property type="entry name" value="UDP-Glc/GDP-Man_DH_N"/>
</dbReference>
<dbReference type="PANTHER" id="PTHR11374:SF59">
    <property type="entry name" value="UDP-GLUCOSE 6-DEHYDROGENASE"/>
    <property type="match status" value="1"/>
</dbReference>
<comment type="catalytic activity">
    <reaction evidence="1">
        <text>UDP-alpha-D-glucose + 2 NAD(+) + H2O = UDP-alpha-D-glucuronate + 2 NADH + 3 H(+)</text>
        <dbReference type="Rhea" id="RHEA:23596"/>
        <dbReference type="ChEBI" id="CHEBI:15377"/>
        <dbReference type="ChEBI" id="CHEBI:15378"/>
        <dbReference type="ChEBI" id="CHEBI:57540"/>
        <dbReference type="ChEBI" id="CHEBI:57945"/>
        <dbReference type="ChEBI" id="CHEBI:58052"/>
        <dbReference type="ChEBI" id="CHEBI:58885"/>
        <dbReference type="EC" id="1.1.1.22"/>
    </reaction>
</comment>
<evidence type="ECO:0000313" key="5">
    <source>
        <dbReference type="Proteomes" id="UP000694414"/>
    </source>
</evidence>
<protein>
    <recommendedName>
        <fullName evidence="3">UDP-glucose/GDP-mannose dehydrogenase N-terminal domain-containing protein</fullName>
    </recommendedName>
</protein>
<dbReference type="PANTHER" id="PTHR11374">
    <property type="entry name" value="UDP-GLUCOSE DEHYDROGENASE/UDP-MANNAC DEHYDROGENASE"/>
    <property type="match status" value="1"/>
</dbReference>
<name>A0A8C9DDL4_PROSS</name>
<dbReference type="SUPFAM" id="SSF51735">
    <property type="entry name" value="NAD(P)-binding Rossmann-fold domains"/>
    <property type="match status" value="1"/>
</dbReference>
<organism evidence="4 5">
    <name type="scientific">Prolemur simus</name>
    <name type="common">Greater bamboo lemur</name>
    <name type="synonym">Hapalemur simus</name>
    <dbReference type="NCBI Taxonomy" id="1328070"/>
    <lineage>
        <taxon>Eukaryota</taxon>
        <taxon>Metazoa</taxon>
        <taxon>Chordata</taxon>
        <taxon>Craniata</taxon>
        <taxon>Vertebrata</taxon>
        <taxon>Euteleostomi</taxon>
        <taxon>Mammalia</taxon>
        <taxon>Eutheria</taxon>
        <taxon>Euarchontoglires</taxon>
        <taxon>Primates</taxon>
        <taxon>Strepsirrhini</taxon>
        <taxon>Lemuriformes</taxon>
        <taxon>Lemuridae</taxon>
        <taxon>Prolemur</taxon>
    </lineage>
</organism>
<dbReference type="InterPro" id="IPR036291">
    <property type="entry name" value="NAD(P)-bd_dom_sf"/>
</dbReference>
<dbReference type="InterPro" id="IPR028356">
    <property type="entry name" value="UDPglc_DH_euk"/>
</dbReference>